<evidence type="ECO:0000256" key="13">
    <source>
        <dbReference type="ARBA" id="ARBA00023310"/>
    </source>
</evidence>
<evidence type="ECO:0000256" key="14">
    <source>
        <dbReference type="ARBA" id="ARBA00024925"/>
    </source>
</evidence>
<reference evidence="21 22" key="1">
    <citation type="submission" date="2015-07" db="EMBL/GenBank/DDBJ databases">
        <title>Whole genome sequence of Thermanaerothrix daxensis DSM 23592.</title>
        <authorList>
            <person name="Hemp J."/>
            <person name="Ward L.M."/>
            <person name="Pace L.A."/>
            <person name="Fischer W.W."/>
        </authorList>
    </citation>
    <scope>NUCLEOTIDE SEQUENCE [LARGE SCALE GENOMIC DNA]</scope>
    <source>
        <strain evidence="21 22">GNS-1</strain>
    </source>
</reference>
<dbReference type="InterPro" id="IPR050059">
    <property type="entry name" value="ATP_synthase_B_chain"/>
</dbReference>
<evidence type="ECO:0000256" key="2">
    <source>
        <dbReference type="ARBA" id="ARBA00010377"/>
    </source>
</evidence>
<gene>
    <name evidence="17" type="primary">atpF</name>
    <name evidence="18" type="synonym">atpH</name>
    <name evidence="21" type="ORF">SE15_03745</name>
</gene>
<dbReference type="HAMAP" id="MF_01398">
    <property type="entry name" value="ATP_synth_b_bprime"/>
    <property type="match status" value="1"/>
</dbReference>
<name>A0A0P6Y5K1_9CHLR</name>
<evidence type="ECO:0000256" key="3">
    <source>
        <dbReference type="ARBA" id="ARBA00010811"/>
    </source>
</evidence>
<evidence type="ECO:0000256" key="1">
    <source>
        <dbReference type="ARBA" id="ARBA00005513"/>
    </source>
</evidence>
<feature type="transmembrane region" description="Helical" evidence="17">
    <location>
        <begin position="6"/>
        <end position="29"/>
    </location>
</feature>
<dbReference type="InterPro" id="IPR000711">
    <property type="entry name" value="ATPase_OSCP/dsu"/>
</dbReference>
<comment type="similarity">
    <text evidence="3">In the N-terminal section; belongs to the ATPase B chain family.</text>
</comment>
<evidence type="ECO:0000256" key="9">
    <source>
        <dbReference type="ARBA" id="ARBA00022989"/>
    </source>
</evidence>
<evidence type="ECO:0000256" key="18">
    <source>
        <dbReference type="HAMAP-Rule" id="MF_01416"/>
    </source>
</evidence>
<keyword evidence="9 17" id="KW-1133">Transmembrane helix</keyword>
<feature type="coiled-coil region" evidence="20">
    <location>
        <begin position="45"/>
        <end position="123"/>
    </location>
</feature>
<dbReference type="CDD" id="cd06503">
    <property type="entry name" value="ATP-synt_Fo_b"/>
    <property type="match status" value="1"/>
</dbReference>
<comment type="subcellular location">
    <subcellularLocation>
        <location evidence="18">Cell membrane</location>
        <topology evidence="18">Peripheral membrane protein</topology>
    </subcellularLocation>
    <subcellularLocation>
        <location evidence="17">Cell membrane</location>
        <topology evidence="17">Single-pass membrane protein</topology>
    </subcellularLocation>
    <subcellularLocation>
        <location evidence="16">Endomembrane system</location>
        <topology evidence="16">Single-pass membrane protein</topology>
    </subcellularLocation>
</comment>
<evidence type="ECO:0000256" key="16">
    <source>
        <dbReference type="ARBA" id="ARBA00037847"/>
    </source>
</evidence>
<evidence type="ECO:0000256" key="12">
    <source>
        <dbReference type="ARBA" id="ARBA00023268"/>
    </source>
</evidence>
<dbReference type="GO" id="GO:0045259">
    <property type="term" value="C:proton-transporting ATP synthase complex"/>
    <property type="evidence" value="ECO:0007669"/>
    <property type="project" value="UniProtKB-KW"/>
</dbReference>
<accession>A0A0P6Y5K1</accession>
<keyword evidence="12" id="KW-0511">Multifunctional enzyme</keyword>
<dbReference type="NCBIfam" id="TIGR01144">
    <property type="entry name" value="ATP_synt_b"/>
    <property type="match status" value="1"/>
</dbReference>
<dbReference type="Proteomes" id="UP000050544">
    <property type="component" value="Unassembled WGS sequence"/>
</dbReference>
<dbReference type="EMBL" id="LGKO01000002">
    <property type="protein sequence ID" value="KPL84267.1"/>
    <property type="molecule type" value="Genomic_DNA"/>
</dbReference>
<dbReference type="SUPFAM" id="SSF81573">
    <property type="entry name" value="F1F0 ATP synthase subunit B, membrane domain"/>
    <property type="match status" value="1"/>
</dbReference>
<evidence type="ECO:0000256" key="20">
    <source>
        <dbReference type="SAM" id="Coils"/>
    </source>
</evidence>
<evidence type="ECO:0000256" key="7">
    <source>
        <dbReference type="ARBA" id="ARBA00022692"/>
    </source>
</evidence>
<comment type="similarity">
    <text evidence="2">In the C-terminal section; belongs to the ATPase delta chain family.</text>
</comment>
<comment type="function">
    <text evidence="15 17">F(1)F(0) ATP synthase produces ATP from ADP in the presence of a proton or sodium gradient. F-type ATPases consist of two structural domains, F(1) containing the extramembraneous catalytic core and F(0) containing the membrane proton channel, linked together by a central stalk and a peripheral stalk. During catalysis, ATP synthesis in the catalytic domain of F(1) is coupled via a rotary mechanism of the central stalk subunits to proton translocation.</text>
</comment>
<keyword evidence="20" id="KW-0175">Coiled coil</keyword>
<evidence type="ECO:0000256" key="8">
    <source>
        <dbReference type="ARBA" id="ARBA00022781"/>
    </source>
</evidence>
<dbReference type="Pfam" id="PF00213">
    <property type="entry name" value="OSCP"/>
    <property type="match status" value="1"/>
</dbReference>
<dbReference type="InterPro" id="IPR028987">
    <property type="entry name" value="ATP_synth_B-like_membr_sf"/>
</dbReference>
<dbReference type="GO" id="GO:0012505">
    <property type="term" value="C:endomembrane system"/>
    <property type="evidence" value="ECO:0007669"/>
    <property type="project" value="UniProtKB-SubCell"/>
</dbReference>
<keyword evidence="18" id="KW-0139">CF(1)</keyword>
<dbReference type="GO" id="GO:0046933">
    <property type="term" value="F:proton-transporting ATP synthase activity, rotational mechanism"/>
    <property type="evidence" value="ECO:0007669"/>
    <property type="project" value="UniProtKB-UniRule"/>
</dbReference>
<evidence type="ECO:0000256" key="6">
    <source>
        <dbReference type="ARBA" id="ARBA00022547"/>
    </source>
</evidence>
<keyword evidence="5 17" id="KW-1003">Cell membrane</keyword>
<comment type="caution">
    <text evidence="21">The sequence shown here is derived from an EMBL/GenBank/DDBJ whole genome shotgun (WGS) entry which is preliminary data.</text>
</comment>
<dbReference type="InterPro" id="IPR005864">
    <property type="entry name" value="ATP_synth_F0_bsu_bac"/>
</dbReference>
<dbReference type="Gene3D" id="6.10.250.1580">
    <property type="match status" value="1"/>
</dbReference>
<evidence type="ECO:0000256" key="17">
    <source>
        <dbReference type="HAMAP-Rule" id="MF_01398"/>
    </source>
</evidence>
<dbReference type="PANTHER" id="PTHR33445:SF1">
    <property type="entry name" value="ATP SYNTHASE SUBUNIT B"/>
    <property type="match status" value="1"/>
</dbReference>
<dbReference type="GO" id="GO:0046961">
    <property type="term" value="F:proton-transporting ATPase activity, rotational mechanism"/>
    <property type="evidence" value="ECO:0007669"/>
    <property type="project" value="TreeGrafter"/>
</dbReference>
<comment type="subunit">
    <text evidence="17">F-type ATPases have 2 components, F(1) - the catalytic core - and F(0) - the membrane proton channel. F(1) has five subunits: alpha(3), beta(3), gamma(1), delta(1), epsilon(1). F(0) has three main subunits: a(1), b(2) and c(10-14). The alpha and beta chains form an alternating ring which encloses part of the gamma chain. F(1) is attached to F(0) by a central stalk formed by the gamma and epsilon chains, while a peripheral stalk is formed by the delta and b chains.</text>
</comment>
<comment type="function">
    <text evidence="14">This fusion protein includes a component of the F(0) channel (subunit b) and of the F(1) subunit (subunit delta). Two copies of subunit b and one of delta together form the peripheral 'stator' stalk which links F(1) to F(0).</text>
</comment>
<keyword evidence="13 17" id="KW-0066">ATP synthesis</keyword>
<dbReference type="STRING" id="869279.SE15_03745"/>
<protein>
    <recommendedName>
        <fullName evidence="17 18">Multifunctional fusion protein</fullName>
    </recommendedName>
    <domain>
        <recommendedName>
            <fullName evidence="17">ATP synthase subunit b</fullName>
        </recommendedName>
        <alternativeName>
            <fullName evidence="17">ATP synthase F(0) sector subunit b</fullName>
        </alternativeName>
        <alternativeName>
            <fullName evidence="17">ATPase subunit I</fullName>
        </alternativeName>
        <alternativeName>
            <fullName evidence="17">F-type ATPase subunit b</fullName>
            <shortName evidence="17">F-ATPase subunit b</shortName>
        </alternativeName>
    </domain>
    <domain>
        <recommendedName>
            <fullName evidence="18">ATP synthase subunit delta</fullName>
        </recommendedName>
        <alternativeName>
            <fullName evidence="18">ATP synthase F(1) sector subunit delta</fullName>
        </alternativeName>
        <alternativeName>
            <fullName evidence="18">F-type ATPase subunit delta</fullName>
            <shortName evidence="18">F-ATPase subunit delta</shortName>
        </alternativeName>
    </domain>
</protein>
<comment type="function">
    <text evidence="17">Component of the F(0) channel, it forms part of the peripheral stalk, linking F(1) to F(0).</text>
</comment>
<evidence type="ECO:0000256" key="19">
    <source>
        <dbReference type="RuleBase" id="RU003848"/>
    </source>
</evidence>
<dbReference type="OrthoDB" id="9802471at2"/>
<proteinExistence type="inferred from homology"/>
<evidence type="ECO:0000256" key="5">
    <source>
        <dbReference type="ARBA" id="ARBA00022475"/>
    </source>
</evidence>
<dbReference type="AlphaFoldDB" id="A0A0P6Y5K1"/>
<dbReference type="PATRIC" id="fig|869279.4.peg.758"/>
<sequence length="246" mass="27170">MEKLGINLGLLFVQILSFVIMFVVLRAWVFKPLMAQLEKRRKIVAQGLEDARVAAEARANAEKEAHQIIAEAQAKAAEIVREATERAEAVAREIRAAQEEELRKQREQVLAELEQERHRMLSEMRGQIAALAIAATQKLIKETLDEQRQRALLEEFFSGVRGGKVVVLENETLASGGAAEVTSALPLTPEEQEVVKRDILARLGGSASVTFRVDPSILGGLIVRVGDRVIDGSVAGQLQNLRQHLQ</sequence>
<comment type="similarity">
    <text evidence="18">Belongs to the ATPase delta chain family.</text>
</comment>
<evidence type="ECO:0000313" key="22">
    <source>
        <dbReference type="Proteomes" id="UP000050544"/>
    </source>
</evidence>
<keyword evidence="6 17" id="KW-0138">CF(0)</keyword>
<evidence type="ECO:0000256" key="11">
    <source>
        <dbReference type="ARBA" id="ARBA00023136"/>
    </source>
</evidence>
<dbReference type="InterPro" id="IPR002146">
    <property type="entry name" value="ATP_synth_b/b'su_bac/chlpt"/>
</dbReference>
<keyword evidence="8 17" id="KW-0375">Hydrogen ion transport</keyword>
<keyword evidence="4 17" id="KW-0813">Transport</keyword>
<comment type="similarity">
    <text evidence="1 17 19">Belongs to the ATPase B chain family.</text>
</comment>
<organism evidence="21 22">
    <name type="scientific">Thermanaerothrix daxensis</name>
    <dbReference type="NCBI Taxonomy" id="869279"/>
    <lineage>
        <taxon>Bacteria</taxon>
        <taxon>Bacillati</taxon>
        <taxon>Chloroflexota</taxon>
        <taxon>Anaerolineae</taxon>
        <taxon>Anaerolineales</taxon>
        <taxon>Anaerolineaceae</taxon>
        <taxon>Thermanaerothrix</taxon>
    </lineage>
</organism>
<evidence type="ECO:0000256" key="15">
    <source>
        <dbReference type="ARBA" id="ARBA00025198"/>
    </source>
</evidence>
<dbReference type="HAMAP" id="MF_01416">
    <property type="entry name" value="ATP_synth_delta_bact"/>
    <property type="match status" value="1"/>
</dbReference>
<keyword evidence="7 17" id="KW-0812">Transmembrane</keyword>
<evidence type="ECO:0000256" key="4">
    <source>
        <dbReference type="ARBA" id="ARBA00022448"/>
    </source>
</evidence>
<dbReference type="PRINTS" id="PR00125">
    <property type="entry name" value="ATPASEDELTA"/>
</dbReference>
<dbReference type="PANTHER" id="PTHR33445">
    <property type="entry name" value="ATP SYNTHASE SUBUNIT B', CHLOROPLASTIC"/>
    <property type="match status" value="1"/>
</dbReference>
<dbReference type="RefSeq" id="WP_054520747.1">
    <property type="nucleotide sequence ID" value="NZ_LGKO01000002.1"/>
</dbReference>
<keyword evidence="11 17" id="KW-0472">Membrane</keyword>
<dbReference type="Pfam" id="PF00430">
    <property type="entry name" value="ATP-synt_B"/>
    <property type="match status" value="1"/>
</dbReference>
<comment type="function">
    <text evidence="18">This protein is part of the stalk that links CF(0) to CF(1). It either transmits conformational changes from CF(0) to CF(1) or is implicated in proton conduction.</text>
</comment>
<keyword evidence="22" id="KW-1185">Reference proteome</keyword>
<dbReference type="GO" id="GO:0005886">
    <property type="term" value="C:plasma membrane"/>
    <property type="evidence" value="ECO:0007669"/>
    <property type="project" value="UniProtKB-SubCell"/>
</dbReference>
<evidence type="ECO:0000313" key="21">
    <source>
        <dbReference type="EMBL" id="KPL84267.1"/>
    </source>
</evidence>
<evidence type="ECO:0000256" key="10">
    <source>
        <dbReference type="ARBA" id="ARBA00023065"/>
    </source>
</evidence>
<keyword evidence="10 17" id="KW-0406">Ion transport</keyword>